<dbReference type="GO" id="GO:0016805">
    <property type="term" value="F:dipeptidase activity"/>
    <property type="evidence" value="ECO:0007669"/>
    <property type="project" value="InterPro"/>
</dbReference>
<evidence type="ECO:0000256" key="1">
    <source>
        <dbReference type="PIRNR" id="PIRNR037226"/>
    </source>
</evidence>
<dbReference type="EMBL" id="CP029462">
    <property type="protein sequence ID" value="AXL21148.1"/>
    <property type="molecule type" value="Genomic_DNA"/>
</dbReference>
<evidence type="ECO:0000313" key="3">
    <source>
        <dbReference type="EMBL" id="AXL21148.1"/>
    </source>
</evidence>
<dbReference type="SUPFAM" id="SSF55031">
    <property type="entry name" value="Bacterial exopeptidase dimerisation domain"/>
    <property type="match status" value="1"/>
</dbReference>
<dbReference type="Gene3D" id="3.40.630.10">
    <property type="entry name" value="Zn peptidases"/>
    <property type="match status" value="1"/>
</dbReference>
<feature type="domain" description="Peptidase M20 dimerisation" evidence="2">
    <location>
        <begin position="172"/>
        <end position="253"/>
    </location>
</feature>
<comment type="similarity">
    <text evidence="1">Belongs to the peptidase M20A family.</text>
</comment>
<accession>A0A346AZ55</accession>
<dbReference type="InterPro" id="IPR017439">
    <property type="entry name" value="Amidohydrolase"/>
</dbReference>
<gene>
    <name evidence="3" type="ORF">DKB62_06015</name>
</gene>
<dbReference type="Gene3D" id="3.30.70.360">
    <property type="match status" value="1"/>
</dbReference>
<dbReference type="PANTHER" id="PTHR30575:SF0">
    <property type="entry name" value="XAA-ARG DIPEPTIDASE"/>
    <property type="match status" value="1"/>
</dbReference>
<name>A0A346AZ55_9FIRM</name>
<dbReference type="RefSeq" id="WP_107196792.1">
    <property type="nucleotide sequence ID" value="NZ_CP029462.1"/>
</dbReference>
<dbReference type="PIRSF" id="PIRSF037226">
    <property type="entry name" value="Amidohydrolase_ACY1L2_prd"/>
    <property type="match status" value="1"/>
</dbReference>
<evidence type="ECO:0000313" key="4">
    <source>
        <dbReference type="Proteomes" id="UP000254337"/>
    </source>
</evidence>
<dbReference type="Pfam" id="PF01546">
    <property type="entry name" value="Peptidase_M20"/>
    <property type="match status" value="1"/>
</dbReference>
<dbReference type="InterPro" id="IPR017144">
    <property type="entry name" value="Xaa-Arg_dipeptidase"/>
</dbReference>
<dbReference type="PANTHER" id="PTHR30575">
    <property type="entry name" value="PEPTIDASE M20"/>
    <property type="match status" value="1"/>
</dbReference>
<reference evidence="3 4" key="1">
    <citation type="submission" date="2018-05" db="EMBL/GenBank/DDBJ databases">
        <title>Complete genome sequence of Megasphaera sp. AJH120T, isolated from the ceca of a chicken.</title>
        <authorList>
            <person name="Maki J."/>
            <person name="Looft T."/>
        </authorList>
    </citation>
    <scope>NUCLEOTIDE SEQUENCE [LARGE SCALE GENOMIC DNA]</scope>
    <source>
        <strain evidence="3 4">AJH120</strain>
    </source>
</reference>
<dbReference type="Proteomes" id="UP000254337">
    <property type="component" value="Chromosome"/>
</dbReference>
<keyword evidence="4" id="KW-1185">Reference proteome</keyword>
<dbReference type="OrthoDB" id="9781032at2"/>
<dbReference type="NCBIfam" id="TIGR01891">
    <property type="entry name" value="amidohydrolases"/>
    <property type="match status" value="1"/>
</dbReference>
<dbReference type="InterPro" id="IPR002933">
    <property type="entry name" value="Peptidase_M20"/>
</dbReference>
<dbReference type="GO" id="GO:0046657">
    <property type="term" value="P:folic acid catabolic process"/>
    <property type="evidence" value="ECO:0007669"/>
    <property type="project" value="TreeGrafter"/>
</dbReference>
<dbReference type="GO" id="GO:0071713">
    <property type="term" value="F:para-aminobenzoyl-glutamate hydrolase activity"/>
    <property type="evidence" value="ECO:0007669"/>
    <property type="project" value="TreeGrafter"/>
</dbReference>
<dbReference type="InterPro" id="IPR036264">
    <property type="entry name" value="Bact_exopeptidase_dim_dom"/>
</dbReference>
<evidence type="ECO:0000259" key="2">
    <source>
        <dbReference type="Pfam" id="PF07687"/>
    </source>
</evidence>
<protein>
    <recommendedName>
        <fullName evidence="1">Peptidase M20 domain-containing protein 2</fullName>
    </recommendedName>
</protein>
<organism evidence="3 4">
    <name type="scientific">Megasphaera stantonii</name>
    <dbReference type="NCBI Taxonomy" id="2144175"/>
    <lineage>
        <taxon>Bacteria</taxon>
        <taxon>Bacillati</taxon>
        <taxon>Bacillota</taxon>
        <taxon>Negativicutes</taxon>
        <taxon>Veillonellales</taxon>
        <taxon>Veillonellaceae</taxon>
        <taxon>Megasphaera</taxon>
    </lineage>
</organism>
<dbReference type="Pfam" id="PF07687">
    <property type="entry name" value="M20_dimer"/>
    <property type="match status" value="1"/>
</dbReference>
<dbReference type="InterPro" id="IPR052030">
    <property type="entry name" value="Peptidase_M20/M20A_hydrolases"/>
</dbReference>
<proteinExistence type="inferred from homology"/>
<sequence>MDKQKMKEAACRKVDELQSLIYEIADYIHAHPELGGSEYLASSYLRKVLGDAGFTVEDVVPEAFPTAFHASWGDGPFHMGFLAEYDALPEIGHGCGHNLIAAMSVGAALAFAAVCGAGATVHVYGCPAEETAGSKVYMSDQGVFDELDAAVILHPCADTTSIGGTSYASHPMEFTFLGKAAHIADREYEGINALDALVDFYRQLKDLEQTWTETHLIGAIITDGGIAPNIVPDKAVMRATIRALDAQYLETVMLPQIRELAQAVAQAHGAEVAMVHYEPLYKNMIQDAKMNVYFAEAFNALHEPFDVKGDDYADGSSDVGNVSQVTRACQPEICICYDAAAHTEKFAAAAGSELGKMQALVGAKAMAMVAVEVMNEKNGKEVLL</sequence>
<dbReference type="InterPro" id="IPR011650">
    <property type="entry name" value="Peptidase_M20_dimer"/>
</dbReference>
<dbReference type="GO" id="GO:0005737">
    <property type="term" value="C:cytoplasm"/>
    <property type="evidence" value="ECO:0007669"/>
    <property type="project" value="TreeGrafter"/>
</dbReference>
<dbReference type="SUPFAM" id="SSF53187">
    <property type="entry name" value="Zn-dependent exopeptidases"/>
    <property type="match status" value="1"/>
</dbReference>
<dbReference type="KEGG" id="meg:DKB62_06015"/>
<dbReference type="AlphaFoldDB" id="A0A346AZ55"/>